<dbReference type="InterPro" id="IPR001736">
    <property type="entry name" value="PLipase_D/transphosphatidylase"/>
</dbReference>
<feature type="domain" description="PLD phosphodiesterase" evidence="1">
    <location>
        <begin position="375"/>
        <end position="402"/>
    </location>
</feature>
<dbReference type="PROSITE" id="PS50035">
    <property type="entry name" value="PLD"/>
    <property type="match status" value="2"/>
</dbReference>
<organism evidence="2 3">
    <name type="scientific">Candidatus Eisenbergiella merdigallinarum</name>
    <dbReference type="NCBI Taxonomy" id="2838552"/>
    <lineage>
        <taxon>Bacteria</taxon>
        <taxon>Bacillati</taxon>
        <taxon>Bacillota</taxon>
        <taxon>Clostridia</taxon>
        <taxon>Lachnospirales</taxon>
        <taxon>Lachnospiraceae</taxon>
        <taxon>Eisenbergiella</taxon>
    </lineage>
</organism>
<dbReference type="GO" id="GO:0032049">
    <property type="term" value="P:cardiolipin biosynthetic process"/>
    <property type="evidence" value="ECO:0007669"/>
    <property type="project" value="UniProtKB-ARBA"/>
</dbReference>
<dbReference type="InterPro" id="IPR025202">
    <property type="entry name" value="PLD-like_dom"/>
</dbReference>
<dbReference type="AlphaFoldDB" id="A0A9D2MRV9"/>
<sequence length="475" mass="53778">MIKRGIRIAGLALLALLVYLAAGAALPFIRQPEMSRETAEQFEETEFYGDETGNERAALLTENGEALAERIRLIEGAQERIILSTFEFRSDESGKDVLAALLTAADRGVSVRVIVDGFPAFKDLQLPDDPYFQALAAHENAQIAIYNPVNPLKPWKLMGRLHDKYLIADDAAYILGGRNTYDFFLGDYEGYKNYDWDVLVSCEEPGSGESVNALLDYFSGVWELPLCRIWKDDPKLLEKERVAAAGEELRERYAARKEEHPDWFEPRDYEESTREVNRIRLLSNPTHCYAKEPAVFYAMTELMKSARREVRFHTPYIICDDWMMERLKEVCDSVDSVAMMTNSAANNGNPFGAMDYEKNRDEILETGVEVLEYDGGISYHGKCFVMDDRLSGIGSFNWDMRSAYIDTEIMLIIDSAEINADMRREMGEYEAKALTVTGEGEVLAPEGMTPQTPSPKQRILTALLGIFAGWARFLM</sequence>
<dbReference type="EMBL" id="DWXE01000017">
    <property type="protein sequence ID" value="HJB90826.1"/>
    <property type="molecule type" value="Genomic_DNA"/>
</dbReference>
<dbReference type="CDD" id="cd09113">
    <property type="entry name" value="PLDc_ymdC_like_2"/>
    <property type="match status" value="1"/>
</dbReference>
<dbReference type="Pfam" id="PF13091">
    <property type="entry name" value="PLDc_2"/>
    <property type="match status" value="2"/>
</dbReference>
<evidence type="ECO:0000313" key="2">
    <source>
        <dbReference type="EMBL" id="HJB90826.1"/>
    </source>
</evidence>
<dbReference type="SUPFAM" id="SSF56024">
    <property type="entry name" value="Phospholipase D/nuclease"/>
    <property type="match status" value="2"/>
</dbReference>
<name>A0A9D2MRV9_9FIRM</name>
<feature type="domain" description="PLD phosphodiesterase" evidence="1">
    <location>
        <begin position="157"/>
        <end position="179"/>
    </location>
</feature>
<comment type="caution">
    <text evidence="2">The sequence shown here is derived from an EMBL/GenBank/DDBJ whole genome shotgun (WGS) entry which is preliminary data.</text>
</comment>
<accession>A0A9D2MRV9</accession>
<reference evidence="2" key="1">
    <citation type="journal article" date="2021" name="PeerJ">
        <title>Extensive microbial diversity within the chicken gut microbiome revealed by metagenomics and culture.</title>
        <authorList>
            <person name="Gilroy R."/>
            <person name="Ravi A."/>
            <person name="Getino M."/>
            <person name="Pursley I."/>
            <person name="Horton D.L."/>
            <person name="Alikhan N.F."/>
            <person name="Baker D."/>
            <person name="Gharbi K."/>
            <person name="Hall N."/>
            <person name="Watson M."/>
            <person name="Adriaenssens E.M."/>
            <person name="Foster-Nyarko E."/>
            <person name="Jarju S."/>
            <person name="Secka A."/>
            <person name="Antonio M."/>
            <person name="Oren A."/>
            <person name="Chaudhuri R.R."/>
            <person name="La Ragione R."/>
            <person name="Hildebrand F."/>
            <person name="Pallen M.J."/>
        </authorList>
    </citation>
    <scope>NUCLEOTIDE SEQUENCE</scope>
    <source>
        <strain evidence="2">USAMLcec3-2134</strain>
    </source>
</reference>
<dbReference type="SMART" id="SM00155">
    <property type="entry name" value="PLDc"/>
    <property type="match status" value="2"/>
</dbReference>
<dbReference type="GO" id="GO:0030572">
    <property type="term" value="F:phosphatidyltransferase activity"/>
    <property type="evidence" value="ECO:0007669"/>
    <property type="project" value="UniProtKB-ARBA"/>
</dbReference>
<evidence type="ECO:0000259" key="1">
    <source>
        <dbReference type="PROSITE" id="PS50035"/>
    </source>
</evidence>
<gene>
    <name evidence="2" type="ORF">H9763_05080</name>
</gene>
<evidence type="ECO:0000313" key="3">
    <source>
        <dbReference type="Proteomes" id="UP000886883"/>
    </source>
</evidence>
<dbReference type="PANTHER" id="PTHR21248:SF12">
    <property type="entry name" value="CARDIOLIPIN SYNTHASE C"/>
    <property type="match status" value="1"/>
</dbReference>
<dbReference type="Gene3D" id="3.30.870.10">
    <property type="entry name" value="Endonuclease Chain A"/>
    <property type="match status" value="2"/>
</dbReference>
<dbReference type="Proteomes" id="UP000886883">
    <property type="component" value="Unassembled WGS sequence"/>
</dbReference>
<protein>
    <submittedName>
        <fullName evidence="2">Phospholipase D family protein</fullName>
    </submittedName>
</protein>
<dbReference type="PANTHER" id="PTHR21248">
    <property type="entry name" value="CARDIOLIPIN SYNTHASE"/>
    <property type="match status" value="1"/>
</dbReference>
<reference evidence="2" key="2">
    <citation type="submission" date="2021-04" db="EMBL/GenBank/DDBJ databases">
        <authorList>
            <person name="Gilroy R."/>
        </authorList>
    </citation>
    <scope>NUCLEOTIDE SEQUENCE</scope>
    <source>
        <strain evidence="2">USAMLcec3-2134</strain>
    </source>
</reference>
<proteinExistence type="predicted"/>